<comment type="caution">
    <text evidence="2">The sequence shown here is derived from an EMBL/GenBank/DDBJ whole genome shotgun (WGS) entry which is preliminary data.</text>
</comment>
<dbReference type="EMBL" id="QMEB01000081">
    <property type="protein sequence ID" value="NMG20201.1"/>
    <property type="molecule type" value="Genomic_DNA"/>
</dbReference>
<keyword evidence="1" id="KW-0732">Signal</keyword>
<accession>A0ABX1P8E5</accession>
<dbReference type="RefSeq" id="WP_169155468.1">
    <property type="nucleotide sequence ID" value="NZ_CAWPJE010000061.1"/>
</dbReference>
<reference evidence="2 3" key="1">
    <citation type="submission" date="2018-06" db="EMBL/GenBank/DDBJ databases">
        <title>Comparative genomics of Brasilonema spp. strains.</title>
        <authorList>
            <person name="Alvarenga D.O."/>
            <person name="Fiore M.F."/>
            <person name="Varani A.M."/>
        </authorList>
    </citation>
    <scope>NUCLEOTIDE SEQUENCE [LARGE SCALE GENOMIC DNA]</scope>
    <source>
        <strain evidence="2 3">SPC951</strain>
    </source>
</reference>
<proteinExistence type="predicted"/>
<keyword evidence="3" id="KW-1185">Reference proteome</keyword>
<evidence type="ECO:0000256" key="1">
    <source>
        <dbReference type="SAM" id="SignalP"/>
    </source>
</evidence>
<dbReference type="Proteomes" id="UP000718564">
    <property type="component" value="Unassembled WGS sequence"/>
</dbReference>
<sequence>MKSVTFLLLLILSFAVAFPALASVCRNWDGHQICILDIKRSAKNYWEYRAAVSIDGVKTPIEVYNCRSKVKVQQDGTALPFEHNDPGELICSFFKKS</sequence>
<feature type="signal peptide" evidence="1">
    <location>
        <begin position="1"/>
        <end position="22"/>
    </location>
</feature>
<evidence type="ECO:0000313" key="2">
    <source>
        <dbReference type="EMBL" id="NMG20201.1"/>
    </source>
</evidence>
<organism evidence="2 3">
    <name type="scientific">Brasilonema bromeliae SPC951</name>
    <dbReference type="NCBI Taxonomy" id="385972"/>
    <lineage>
        <taxon>Bacteria</taxon>
        <taxon>Bacillati</taxon>
        <taxon>Cyanobacteriota</taxon>
        <taxon>Cyanophyceae</taxon>
        <taxon>Nostocales</taxon>
        <taxon>Scytonemataceae</taxon>
        <taxon>Brasilonema</taxon>
        <taxon>Bromeliae group (in: Brasilonema)</taxon>
    </lineage>
</organism>
<name>A0ABX1P8E5_9CYAN</name>
<protein>
    <submittedName>
        <fullName evidence="2">Uncharacterized protein</fullName>
    </submittedName>
</protein>
<feature type="chain" id="PRO_5046561208" evidence="1">
    <location>
        <begin position="23"/>
        <end position="97"/>
    </location>
</feature>
<evidence type="ECO:0000313" key="3">
    <source>
        <dbReference type="Proteomes" id="UP000718564"/>
    </source>
</evidence>
<gene>
    <name evidence="2" type="ORF">DP116_12340</name>
</gene>